<dbReference type="SUPFAM" id="SSF53067">
    <property type="entry name" value="Actin-like ATPase domain"/>
    <property type="match status" value="1"/>
</dbReference>
<name>A0ABN3GQP7_9PSEU</name>
<dbReference type="InterPro" id="IPR043129">
    <property type="entry name" value="ATPase_NBD"/>
</dbReference>
<dbReference type="Gene3D" id="3.30.420.40">
    <property type="match status" value="1"/>
</dbReference>
<keyword evidence="7" id="KW-1185">Reference proteome</keyword>
<dbReference type="InterPro" id="IPR018484">
    <property type="entry name" value="FGGY_N"/>
</dbReference>
<sequence>MRRPRVRTADPFFGTAKLPWLLRNRPSVAARASHVVSANGYVAGMLTGRAALDDSSASLMQGFDEAAGAFDERLLGRGLGIELLPQIVATTDVVGAVNTSQRASSRSPVAT</sequence>
<keyword evidence="3" id="KW-0808">Transferase</keyword>
<evidence type="ECO:0000256" key="4">
    <source>
        <dbReference type="ARBA" id="ARBA00022777"/>
    </source>
</evidence>
<evidence type="ECO:0000256" key="2">
    <source>
        <dbReference type="ARBA" id="ARBA00022629"/>
    </source>
</evidence>
<evidence type="ECO:0000256" key="3">
    <source>
        <dbReference type="ARBA" id="ARBA00022679"/>
    </source>
</evidence>
<dbReference type="Pfam" id="PF00370">
    <property type="entry name" value="FGGY_N"/>
    <property type="match status" value="1"/>
</dbReference>
<evidence type="ECO:0000256" key="1">
    <source>
        <dbReference type="ARBA" id="ARBA00009156"/>
    </source>
</evidence>
<keyword evidence="2" id="KW-0119">Carbohydrate metabolism</keyword>
<keyword evidence="2" id="KW-0859">Xylose metabolism</keyword>
<feature type="domain" description="Carbohydrate kinase FGGY N-terminal" evidence="5">
    <location>
        <begin position="8"/>
        <end position="103"/>
    </location>
</feature>
<organism evidence="6 7">
    <name type="scientific">Saccharopolyspora halophila</name>
    <dbReference type="NCBI Taxonomy" id="405551"/>
    <lineage>
        <taxon>Bacteria</taxon>
        <taxon>Bacillati</taxon>
        <taxon>Actinomycetota</taxon>
        <taxon>Actinomycetes</taxon>
        <taxon>Pseudonocardiales</taxon>
        <taxon>Pseudonocardiaceae</taxon>
        <taxon>Saccharopolyspora</taxon>
    </lineage>
</organism>
<gene>
    <name evidence="6" type="ORF">GCM10009854_41110</name>
</gene>
<evidence type="ECO:0000313" key="6">
    <source>
        <dbReference type="EMBL" id="GAA2358492.1"/>
    </source>
</evidence>
<dbReference type="EMBL" id="BAAARA010000019">
    <property type="protein sequence ID" value="GAA2358492.1"/>
    <property type="molecule type" value="Genomic_DNA"/>
</dbReference>
<protein>
    <recommendedName>
        <fullName evidence="5">Carbohydrate kinase FGGY N-terminal domain-containing protein</fullName>
    </recommendedName>
</protein>
<proteinExistence type="inferred from homology"/>
<dbReference type="InterPro" id="IPR050406">
    <property type="entry name" value="FGGY_Carb_Kinase"/>
</dbReference>
<dbReference type="Proteomes" id="UP001501218">
    <property type="component" value="Unassembled WGS sequence"/>
</dbReference>
<keyword evidence="4" id="KW-0418">Kinase</keyword>
<dbReference type="RefSeq" id="WP_344135386.1">
    <property type="nucleotide sequence ID" value="NZ_BAAARA010000019.1"/>
</dbReference>
<dbReference type="PANTHER" id="PTHR43095">
    <property type="entry name" value="SUGAR KINASE"/>
    <property type="match status" value="1"/>
</dbReference>
<evidence type="ECO:0000259" key="5">
    <source>
        <dbReference type="Pfam" id="PF00370"/>
    </source>
</evidence>
<comment type="caution">
    <text evidence="6">The sequence shown here is derived from an EMBL/GenBank/DDBJ whole genome shotgun (WGS) entry which is preliminary data.</text>
</comment>
<evidence type="ECO:0000313" key="7">
    <source>
        <dbReference type="Proteomes" id="UP001501218"/>
    </source>
</evidence>
<reference evidence="6 7" key="1">
    <citation type="journal article" date="2019" name="Int. J. Syst. Evol. Microbiol.">
        <title>The Global Catalogue of Microorganisms (GCM) 10K type strain sequencing project: providing services to taxonomists for standard genome sequencing and annotation.</title>
        <authorList>
            <consortium name="The Broad Institute Genomics Platform"/>
            <consortium name="The Broad Institute Genome Sequencing Center for Infectious Disease"/>
            <person name="Wu L."/>
            <person name="Ma J."/>
        </authorList>
    </citation>
    <scope>NUCLEOTIDE SEQUENCE [LARGE SCALE GENOMIC DNA]</scope>
    <source>
        <strain evidence="6 7">JCM 16221</strain>
    </source>
</reference>
<dbReference type="PANTHER" id="PTHR43095:SF5">
    <property type="entry name" value="XYLULOSE KINASE"/>
    <property type="match status" value="1"/>
</dbReference>
<comment type="similarity">
    <text evidence="1">Belongs to the FGGY kinase family.</text>
</comment>
<accession>A0ABN3GQP7</accession>